<dbReference type="AlphaFoldDB" id="A0AAN8GSW8"/>
<dbReference type="Proteomes" id="UP001335648">
    <property type="component" value="Unassembled WGS sequence"/>
</dbReference>
<comment type="caution">
    <text evidence="2">The sequence shown here is derived from an EMBL/GenBank/DDBJ whole genome shotgun (WGS) entry which is preliminary data.</text>
</comment>
<evidence type="ECO:0000256" key="1">
    <source>
        <dbReference type="SAM" id="MobiDB-lite"/>
    </source>
</evidence>
<gene>
    <name evidence="2" type="ORF">CesoFtcFv8_014986</name>
</gene>
<evidence type="ECO:0000313" key="3">
    <source>
        <dbReference type="Proteomes" id="UP001335648"/>
    </source>
</evidence>
<evidence type="ECO:0000313" key="2">
    <source>
        <dbReference type="EMBL" id="KAK5888937.1"/>
    </source>
</evidence>
<protein>
    <submittedName>
        <fullName evidence="2">Uncharacterized protein</fullName>
    </submittedName>
</protein>
<name>A0AAN8GSW8_9TELE</name>
<dbReference type="EMBL" id="JAULUE010002057">
    <property type="protein sequence ID" value="KAK5888937.1"/>
    <property type="molecule type" value="Genomic_DNA"/>
</dbReference>
<accession>A0AAN8GSW8</accession>
<reference evidence="2 3" key="1">
    <citation type="journal article" date="2023" name="Mol. Biol. Evol.">
        <title>Genomics of Secondarily Temperate Adaptation in the Only Non-Antarctic Icefish.</title>
        <authorList>
            <person name="Rivera-Colon A.G."/>
            <person name="Rayamajhi N."/>
            <person name="Minhas B.F."/>
            <person name="Madrigal G."/>
            <person name="Bilyk K.T."/>
            <person name="Yoon V."/>
            <person name="Hune M."/>
            <person name="Gregory S."/>
            <person name="Cheng C.H.C."/>
            <person name="Catchen J.M."/>
        </authorList>
    </citation>
    <scope>NUCLEOTIDE SEQUENCE [LARGE SCALE GENOMIC DNA]</scope>
    <source>
        <strain evidence="2">JC2023a</strain>
    </source>
</reference>
<sequence>MYLKAACSEIPVPRQRGGPRLDRFPCSIQQRQGAGARVHPSSSTSCLPGSFDASRPREQQGLEELYVHSHYLQASAQPKASMVYRWSRTGTGSPSQPFTH</sequence>
<keyword evidence="3" id="KW-1185">Reference proteome</keyword>
<feature type="region of interest" description="Disordered" evidence="1">
    <location>
        <begin position="29"/>
        <end position="56"/>
    </location>
</feature>
<organism evidence="2 3">
    <name type="scientific">Champsocephalus esox</name>
    <name type="common">pike icefish</name>
    <dbReference type="NCBI Taxonomy" id="159716"/>
    <lineage>
        <taxon>Eukaryota</taxon>
        <taxon>Metazoa</taxon>
        <taxon>Chordata</taxon>
        <taxon>Craniata</taxon>
        <taxon>Vertebrata</taxon>
        <taxon>Euteleostomi</taxon>
        <taxon>Actinopterygii</taxon>
        <taxon>Neopterygii</taxon>
        <taxon>Teleostei</taxon>
        <taxon>Neoteleostei</taxon>
        <taxon>Acanthomorphata</taxon>
        <taxon>Eupercaria</taxon>
        <taxon>Perciformes</taxon>
        <taxon>Notothenioidei</taxon>
        <taxon>Channichthyidae</taxon>
        <taxon>Champsocephalus</taxon>
    </lineage>
</organism>
<proteinExistence type="predicted"/>